<dbReference type="PRINTS" id="PR00625">
    <property type="entry name" value="JDOMAIN"/>
</dbReference>
<comment type="caution">
    <text evidence="2">The sequence shown here is derived from an EMBL/GenBank/DDBJ whole genome shotgun (WGS) entry which is preliminary data.</text>
</comment>
<keyword evidence="3" id="KW-1185">Reference proteome</keyword>
<dbReference type="PROSITE" id="PS50076">
    <property type="entry name" value="DNAJ_2"/>
    <property type="match status" value="1"/>
</dbReference>
<evidence type="ECO:0000259" key="1">
    <source>
        <dbReference type="PROSITE" id="PS50076"/>
    </source>
</evidence>
<accession>A0A9P0P4E6</accession>
<dbReference type="SMART" id="SM00271">
    <property type="entry name" value="DnaJ"/>
    <property type="match status" value="1"/>
</dbReference>
<organism evidence="2 3">
    <name type="scientific">Acanthoscelides obtectus</name>
    <name type="common">Bean weevil</name>
    <name type="synonym">Bruchus obtectus</name>
    <dbReference type="NCBI Taxonomy" id="200917"/>
    <lineage>
        <taxon>Eukaryota</taxon>
        <taxon>Metazoa</taxon>
        <taxon>Ecdysozoa</taxon>
        <taxon>Arthropoda</taxon>
        <taxon>Hexapoda</taxon>
        <taxon>Insecta</taxon>
        <taxon>Pterygota</taxon>
        <taxon>Neoptera</taxon>
        <taxon>Endopterygota</taxon>
        <taxon>Coleoptera</taxon>
        <taxon>Polyphaga</taxon>
        <taxon>Cucujiformia</taxon>
        <taxon>Chrysomeloidea</taxon>
        <taxon>Chrysomelidae</taxon>
        <taxon>Bruchinae</taxon>
        <taxon>Bruchini</taxon>
        <taxon>Acanthoscelides</taxon>
    </lineage>
</organism>
<reference evidence="2" key="1">
    <citation type="submission" date="2022-03" db="EMBL/GenBank/DDBJ databases">
        <authorList>
            <person name="Sayadi A."/>
        </authorList>
    </citation>
    <scope>NUCLEOTIDE SEQUENCE</scope>
</reference>
<dbReference type="Pfam" id="PF09350">
    <property type="entry name" value="DJC28_CD"/>
    <property type="match status" value="1"/>
</dbReference>
<sequence length="377" mass="43888">MALLFMRRSSRTLNNVASFGIFTKKADINYKDCYKILGIDETSDQEQIRRAYLSLVKRYHPDSGTDEACAEKFQQVDNAFKTLINKKSKERWDVEEGVIVNPEEHPDIKHTAPQHRQYLSYDGIGSGTPFQRQKQYSKLRAMHAAVNVMEHKIQKAAADEKAVLDKNRIHETWEKVPLNHKVKTKHGVDRLVEDLIQESMSKGEFRNLKGEGKPLSNNQNRNPYVDFITHKLNEILIENGFSPEWITLHKEIQDNKTRLRNDLLTERKYFGPYPLSVEENIKWSDRVYKYKEEVDKINKKITQYNLVVPIVNKQMLHIRLESEAQKVLLDGKNCNEILQFDTNMERRSDSKPVIQTSSSGEVTVNLFSIFDCLFKGK</sequence>
<dbReference type="InterPro" id="IPR036869">
    <property type="entry name" value="J_dom_sf"/>
</dbReference>
<dbReference type="InterPro" id="IPR018961">
    <property type="entry name" value="DnaJ_homolog_subfam-C_membr-28"/>
</dbReference>
<dbReference type="EMBL" id="CAKOFQ010006720">
    <property type="protein sequence ID" value="CAH1964967.1"/>
    <property type="molecule type" value="Genomic_DNA"/>
</dbReference>
<dbReference type="AlphaFoldDB" id="A0A9P0P4E6"/>
<feature type="domain" description="J" evidence="1">
    <location>
        <begin position="32"/>
        <end position="96"/>
    </location>
</feature>
<dbReference type="PANTHER" id="PTHR39158">
    <property type="entry name" value="OS08G0560600 PROTEIN"/>
    <property type="match status" value="1"/>
</dbReference>
<evidence type="ECO:0000313" key="2">
    <source>
        <dbReference type="EMBL" id="CAH1964967.1"/>
    </source>
</evidence>
<dbReference type="Pfam" id="PF00226">
    <property type="entry name" value="DnaJ"/>
    <property type="match status" value="1"/>
</dbReference>
<dbReference type="Gene3D" id="1.10.287.110">
    <property type="entry name" value="DnaJ domain"/>
    <property type="match status" value="1"/>
</dbReference>
<gene>
    <name evidence="2" type="ORF">ACAOBT_LOCUS6094</name>
</gene>
<dbReference type="SUPFAM" id="SSF46565">
    <property type="entry name" value="Chaperone J-domain"/>
    <property type="match status" value="1"/>
</dbReference>
<dbReference type="CDD" id="cd06257">
    <property type="entry name" value="DnaJ"/>
    <property type="match status" value="1"/>
</dbReference>
<protein>
    <recommendedName>
        <fullName evidence="1">J domain-containing protein</fullName>
    </recommendedName>
</protein>
<proteinExistence type="predicted"/>
<dbReference type="OrthoDB" id="1922282at2759"/>
<name>A0A9P0P4E6_ACAOB</name>
<dbReference type="InterPro" id="IPR001623">
    <property type="entry name" value="DnaJ_domain"/>
</dbReference>
<evidence type="ECO:0000313" key="3">
    <source>
        <dbReference type="Proteomes" id="UP001152888"/>
    </source>
</evidence>
<dbReference type="PANTHER" id="PTHR39158:SF1">
    <property type="entry name" value="DNAJ HOMOLOG SUBFAMILY C MEMBER 28"/>
    <property type="match status" value="1"/>
</dbReference>
<dbReference type="Proteomes" id="UP001152888">
    <property type="component" value="Unassembled WGS sequence"/>
</dbReference>
<dbReference type="InterPro" id="IPR052573">
    <property type="entry name" value="DnaJ_C_subfamily_28"/>
</dbReference>